<keyword evidence="4" id="KW-1185">Reference proteome</keyword>
<protein>
    <recommendedName>
        <fullName evidence="2">EF-hand domain-containing protein</fullName>
    </recommendedName>
</protein>
<evidence type="ECO:0000259" key="2">
    <source>
        <dbReference type="PROSITE" id="PS50222"/>
    </source>
</evidence>
<feature type="compositionally biased region" description="Low complexity" evidence="1">
    <location>
        <begin position="127"/>
        <end position="141"/>
    </location>
</feature>
<accession>A0A812LTX7</accession>
<proteinExistence type="predicted"/>
<comment type="caution">
    <text evidence="3">The sequence shown here is derived from an EMBL/GenBank/DDBJ whole genome shotgun (WGS) entry which is preliminary data.</text>
</comment>
<dbReference type="InterPro" id="IPR002048">
    <property type="entry name" value="EF_hand_dom"/>
</dbReference>
<organism evidence="3 4">
    <name type="scientific">Symbiodinium natans</name>
    <dbReference type="NCBI Taxonomy" id="878477"/>
    <lineage>
        <taxon>Eukaryota</taxon>
        <taxon>Sar</taxon>
        <taxon>Alveolata</taxon>
        <taxon>Dinophyceae</taxon>
        <taxon>Suessiales</taxon>
        <taxon>Symbiodiniaceae</taxon>
        <taxon>Symbiodinium</taxon>
    </lineage>
</organism>
<feature type="domain" description="EF-hand" evidence="2">
    <location>
        <begin position="68"/>
        <end position="103"/>
    </location>
</feature>
<sequence length="174" mass="18493">MAPKRTGIRLDPWKQFNLPQSMLFPKAAEKQALQCAACSGRASAGAGDGFMTFDDLSHGLADAGLSDLSEHRTRRLFSELDGDVKGRVSLRQFAKCLSTAAASAPSRVGSPLAARNLRRSPSPPMPSTRTAKGTSGRLVRSPSPPSPRLARAQKPSFELTYQAPSARPSFSGPA</sequence>
<evidence type="ECO:0000313" key="4">
    <source>
        <dbReference type="Proteomes" id="UP000604046"/>
    </source>
</evidence>
<feature type="region of interest" description="Disordered" evidence="1">
    <location>
        <begin position="99"/>
        <end position="174"/>
    </location>
</feature>
<dbReference type="GO" id="GO:0005509">
    <property type="term" value="F:calcium ion binding"/>
    <property type="evidence" value="ECO:0007669"/>
    <property type="project" value="InterPro"/>
</dbReference>
<dbReference type="PROSITE" id="PS50222">
    <property type="entry name" value="EF_HAND_2"/>
    <property type="match status" value="1"/>
</dbReference>
<reference evidence="3" key="1">
    <citation type="submission" date="2021-02" db="EMBL/GenBank/DDBJ databases">
        <authorList>
            <person name="Dougan E. K."/>
            <person name="Rhodes N."/>
            <person name="Thang M."/>
            <person name="Chan C."/>
        </authorList>
    </citation>
    <scope>NUCLEOTIDE SEQUENCE</scope>
</reference>
<dbReference type="AlphaFoldDB" id="A0A812LTX7"/>
<dbReference type="InterPro" id="IPR011992">
    <property type="entry name" value="EF-hand-dom_pair"/>
</dbReference>
<name>A0A812LTX7_9DINO</name>
<dbReference type="Gene3D" id="1.10.238.10">
    <property type="entry name" value="EF-hand"/>
    <property type="match status" value="1"/>
</dbReference>
<evidence type="ECO:0000313" key="3">
    <source>
        <dbReference type="EMBL" id="CAE7249953.1"/>
    </source>
</evidence>
<evidence type="ECO:0000256" key="1">
    <source>
        <dbReference type="SAM" id="MobiDB-lite"/>
    </source>
</evidence>
<dbReference type="EMBL" id="CAJNDS010001158">
    <property type="protein sequence ID" value="CAE7249953.1"/>
    <property type="molecule type" value="Genomic_DNA"/>
</dbReference>
<gene>
    <name evidence="3" type="ORF">SNAT2548_LOCUS12233</name>
</gene>
<dbReference type="Proteomes" id="UP000604046">
    <property type="component" value="Unassembled WGS sequence"/>
</dbReference>
<dbReference type="SUPFAM" id="SSF47473">
    <property type="entry name" value="EF-hand"/>
    <property type="match status" value="1"/>
</dbReference>